<evidence type="ECO:0000256" key="2">
    <source>
        <dbReference type="ARBA" id="ARBA00004613"/>
    </source>
</evidence>
<evidence type="ECO:0000256" key="5">
    <source>
        <dbReference type="ARBA" id="ARBA00012744"/>
    </source>
</evidence>
<dbReference type="GO" id="GO:0008422">
    <property type="term" value="F:beta-glucosidase activity"/>
    <property type="evidence" value="ECO:0007669"/>
    <property type="project" value="UniProtKB-EC"/>
</dbReference>
<protein>
    <recommendedName>
        <fullName evidence="15">Probable beta-glucosidase M</fullName>
        <ecNumber evidence="5">3.2.1.21</ecNumber>
    </recommendedName>
    <alternativeName>
        <fullName evidence="16">Beta-D-glucoside glucohydrolase M</fullName>
    </alternativeName>
    <alternativeName>
        <fullName evidence="17">Cellobiase M</fullName>
    </alternativeName>
    <alternativeName>
        <fullName evidence="18">Gentiobiase M</fullName>
    </alternativeName>
</protein>
<evidence type="ECO:0000256" key="10">
    <source>
        <dbReference type="ARBA" id="ARBA00023180"/>
    </source>
</evidence>
<keyword evidence="11" id="KW-0119">Carbohydrate metabolism</keyword>
<dbReference type="InterPro" id="IPR002772">
    <property type="entry name" value="Glyco_hydro_3_C"/>
</dbReference>
<dbReference type="InterPro" id="IPR036962">
    <property type="entry name" value="Glyco_hydro_3_N_sf"/>
</dbReference>
<evidence type="ECO:0000256" key="15">
    <source>
        <dbReference type="ARBA" id="ARBA00039571"/>
    </source>
</evidence>
<evidence type="ECO:0000256" key="19">
    <source>
        <dbReference type="SAM" id="SignalP"/>
    </source>
</evidence>
<keyword evidence="6" id="KW-0964">Secreted</keyword>
<keyword evidence="12" id="KW-0326">Glycosidase</keyword>
<dbReference type="SMART" id="SM01217">
    <property type="entry name" value="Fn3_like"/>
    <property type="match status" value="1"/>
</dbReference>
<dbReference type="InterPro" id="IPR017853">
    <property type="entry name" value="GH"/>
</dbReference>
<dbReference type="PANTHER" id="PTHR42715">
    <property type="entry name" value="BETA-GLUCOSIDASE"/>
    <property type="match status" value="1"/>
</dbReference>
<dbReference type="Gene3D" id="3.40.50.1700">
    <property type="entry name" value="Glycoside hydrolase family 3 C-terminal domain"/>
    <property type="match status" value="2"/>
</dbReference>
<comment type="catalytic activity">
    <reaction evidence="1">
        <text>Hydrolysis of terminal, non-reducing beta-D-glucosyl residues with release of beta-D-glucose.</text>
        <dbReference type="EC" id="3.2.1.21"/>
    </reaction>
</comment>
<dbReference type="InterPro" id="IPR013783">
    <property type="entry name" value="Ig-like_fold"/>
</dbReference>
<evidence type="ECO:0000256" key="1">
    <source>
        <dbReference type="ARBA" id="ARBA00000448"/>
    </source>
</evidence>
<evidence type="ECO:0000256" key="6">
    <source>
        <dbReference type="ARBA" id="ARBA00022525"/>
    </source>
</evidence>
<dbReference type="Gene3D" id="2.60.40.10">
    <property type="entry name" value="Immunoglobulins"/>
    <property type="match status" value="2"/>
</dbReference>
<dbReference type="SUPFAM" id="SSF52279">
    <property type="entry name" value="Beta-D-glucan exohydrolase, C-terminal domain"/>
    <property type="match status" value="1"/>
</dbReference>
<comment type="similarity">
    <text evidence="4">Belongs to the glycosyl hydrolase 3 family.</text>
</comment>
<accession>A0A5N7CNX5</accession>
<gene>
    <name evidence="21" type="ORF">BDV23DRAFT_168645</name>
</gene>
<dbReference type="PRINTS" id="PR00133">
    <property type="entry name" value="GLHYDRLASE3"/>
</dbReference>
<evidence type="ECO:0000256" key="8">
    <source>
        <dbReference type="ARBA" id="ARBA00022801"/>
    </source>
</evidence>
<dbReference type="GO" id="GO:0030245">
    <property type="term" value="P:cellulose catabolic process"/>
    <property type="evidence" value="ECO:0007669"/>
    <property type="project" value="UniProtKB-KW"/>
</dbReference>
<evidence type="ECO:0000256" key="18">
    <source>
        <dbReference type="ARBA" id="ARBA00041805"/>
    </source>
</evidence>
<sequence length="677" mass="75363">MAFFLRLLGADQLALIVYGQTFNNETTGELQIVLRNLERYWSCHRSPPVYPSSIGNGTGDWNIAYEQARTLVAQMTNDEKNNITYSFQSTSNGCSGNLGAVPRLGFPGLHVGVAWNPDLARKRGQYMGAEFKRKSIHIALGPVVGPLGRVAPGGGNWEGFSSDHYLCGKLAYETIVGMHNEQETDRNPSVYLATSVSSNIDNRTMHKLYPWPFQDTVKAGVGPVMCSYNRVNNSYACHNSKVLNGLLNTELGFQGYALTDWYAQHTGVASANAGLDMSMPLADSNGSMAQLRLDDMATRIVATWYNFAKIDSPEANVPVSLREPHEIVNARDPASESIIFPGAVEGHVLVKVKAALPLKKPKILSLFGYDTTATLINSQTPPFAFQQGLGSNTAAYIDALFNTFQCQAKLDGIYLSWDFYSQNLRVNTASEACIVFVNEQFSEDWDRPRLTDSYSDPLITDVAAKCNNTIIEYTNITAVIYAHIMYGKQSPSSRLPYTGAKDPGDYGTLLNPVYLDNSSMYYAQSNLTEGGYINYRHYITNNLVPRYKFGYRLIYSTFDYRDLRVQVLDLAWKSYLPPGSEFYNTTEPKPPGGLDSLWDEVATVSFTVTNTGVVDAAEVAQLVLRVFHKQTIRLGKSLDLHFHLTRRDLSQWGVVTQQWVLRQGIYKAMIGKTVLDM</sequence>
<dbReference type="InterPro" id="IPR036881">
    <property type="entry name" value="Glyco_hydro_3_C_sf"/>
</dbReference>
<evidence type="ECO:0000256" key="13">
    <source>
        <dbReference type="ARBA" id="ARBA00023326"/>
    </source>
</evidence>
<dbReference type="Proteomes" id="UP000326877">
    <property type="component" value="Unassembled WGS sequence"/>
</dbReference>
<reference evidence="21" key="1">
    <citation type="submission" date="2019-04" db="EMBL/GenBank/DDBJ databases">
        <title>Friends and foes A comparative genomics studyof 23 Aspergillus species from section Flavi.</title>
        <authorList>
            <consortium name="DOE Joint Genome Institute"/>
            <person name="Kjaerbolling I."/>
            <person name="Vesth T."/>
            <person name="Frisvad J.C."/>
            <person name="Nybo J.L."/>
            <person name="Theobald S."/>
            <person name="Kildgaard S."/>
            <person name="Isbrandt T."/>
            <person name="Kuo A."/>
            <person name="Sato A."/>
            <person name="Lyhne E.K."/>
            <person name="Kogle M.E."/>
            <person name="Wiebenga A."/>
            <person name="Kun R.S."/>
            <person name="Lubbers R.J."/>
            <person name="Makela M.R."/>
            <person name="Barry K."/>
            <person name="Chovatia M."/>
            <person name="Clum A."/>
            <person name="Daum C."/>
            <person name="Haridas S."/>
            <person name="He G."/>
            <person name="LaButti K."/>
            <person name="Lipzen A."/>
            <person name="Mondo S."/>
            <person name="Riley R."/>
            <person name="Salamov A."/>
            <person name="Simmons B.A."/>
            <person name="Magnuson J.K."/>
            <person name="Henrissat B."/>
            <person name="Mortensen U.H."/>
            <person name="Larsen T.O."/>
            <person name="Devries R.P."/>
            <person name="Grigoriev I.V."/>
            <person name="Machida M."/>
            <person name="Baker S.E."/>
            <person name="Andersen M.R."/>
        </authorList>
    </citation>
    <scope>NUCLEOTIDE SEQUENCE [LARGE SCALE GENOMIC DNA]</scope>
    <source>
        <strain evidence="21">IBT 14317</strain>
    </source>
</reference>
<feature type="signal peptide" evidence="19">
    <location>
        <begin position="1"/>
        <end position="19"/>
    </location>
</feature>
<dbReference type="Pfam" id="PF00933">
    <property type="entry name" value="Glyco_hydro_3"/>
    <property type="match status" value="1"/>
</dbReference>
<dbReference type="EC" id="3.2.1.21" evidence="5"/>
<comment type="pathway">
    <text evidence="3">Glycan metabolism; cellulose degradation.</text>
</comment>
<comment type="subcellular location">
    <subcellularLocation>
        <location evidence="2">Secreted</location>
    </subcellularLocation>
</comment>
<keyword evidence="10" id="KW-0325">Glycoprotein</keyword>
<dbReference type="AlphaFoldDB" id="A0A5N7CNX5"/>
<keyword evidence="8 21" id="KW-0378">Hydrolase</keyword>
<organism evidence="21">
    <name type="scientific">Petromyces alliaceus</name>
    <name type="common">Aspergillus alliaceus</name>
    <dbReference type="NCBI Taxonomy" id="209559"/>
    <lineage>
        <taxon>Eukaryota</taxon>
        <taxon>Fungi</taxon>
        <taxon>Dikarya</taxon>
        <taxon>Ascomycota</taxon>
        <taxon>Pezizomycotina</taxon>
        <taxon>Eurotiomycetes</taxon>
        <taxon>Eurotiomycetidae</taxon>
        <taxon>Eurotiales</taxon>
        <taxon>Aspergillaceae</taxon>
        <taxon>Aspergillus</taxon>
        <taxon>Aspergillus subgen. Circumdati</taxon>
    </lineage>
</organism>
<evidence type="ECO:0000313" key="21">
    <source>
        <dbReference type="EMBL" id="KAE8395447.1"/>
    </source>
</evidence>
<dbReference type="Gene3D" id="3.20.20.300">
    <property type="entry name" value="Glycoside hydrolase, family 3, N-terminal domain"/>
    <property type="match status" value="1"/>
</dbReference>
<evidence type="ECO:0000256" key="14">
    <source>
        <dbReference type="ARBA" id="ARBA00024983"/>
    </source>
</evidence>
<dbReference type="InterPro" id="IPR050288">
    <property type="entry name" value="Cellulose_deg_GH3"/>
</dbReference>
<evidence type="ECO:0000256" key="9">
    <source>
        <dbReference type="ARBA" id="ARBA00023001"/>
    </source>
</evidence>
<keyword evidence="9" id="KW-0136">Cellulose degradation</keyword>
<evidence type="ECO:0000256" key="16">
    <source>
        <dbReference type="ARBA" id="ARBA00041282"/>
    </source>
</evidence>
<dbReference type="PANTHER" id="PTHR42715:SF5">
    <property type="entry name" value="BETA-GLUCOSIDASE M-RELATED"/>
    <property type="match status" value="1"/>
</dbReference>
<evidence type="ECO:0000256" key="3">
    <source>
        <dbReference type="ARBA" id="ARBA00004987"/>
    </source>
</evidence>
<dbReference type="OrthoDB" id="416222at2759"/>
<evidence type="ECO:0000256" key="17">
    <source>
        <dbReference type="ARBA" id="ARBA00041589"/>
    </source>
</evidence>
<evidence type="ECO:0000259" key="20">
    <source>
        <dbReference type="SMART" id="SM01217"/>
    </source>
</evidence>
<feature type="domain" description="Fibronectin type III-like" evidence="20">
    <location>
        <begin position="618"/>
        <end position="674"/>
    </location>
</feature>
<feature type="chain" id="PRO_5024998860" description="Probable beta-glucosidase M" evidence="19">
    <location>
        <begin position="20"/>
        <end position="677"/>
    </location>
</feature>
<evidence type="ECO:0000256" key="11">
    <source>
        <dbReference type="ARBA" id="ARBA00023277"/>
    </source>
</evidence>
<evidence type="ECO:0000256" key="4">
    <source>
        <dbReference type="ARBA" id="ARBA00005336"/>
    </source>
</evidence>
<dbReference type="InterPro" id="IPR001764">
    <property type="entry name" value="Glyco_hydro_3_N"/>
</dbReference>
<dbReference type="Pfam" id="PF14310">
    <property type="entry name" value="Fn3-like"/>
    <property type="match status" value="1"/>
</dbReference>
<dbReference type="InterPro" id="IPR026891">
    <property type="entry name" value="Fn3-like"/>
</dbReference>
<dbReference type="SUPFAM" id="SSF51445">
    <property type="entry name" value="(Trans)glycosidases"/>
    <property type="match status" value="1"/>
</dbReference>
<name>A0A5N7CNX5_PETAA</name>
<keyword evidence="13" id="KW-0624">Polysaccharide degradation</keyword>
<proteinExistence type="inferred from homology"/>
<keyword evidence="7 19" id="KW-0732">Signal</keyword>
<evidence type="ECO:0000256" key="7">
    <source>
        <dbReference type="ARBA" id="ARBA00022729"/>
    </source>
</evidence>
<dbReference type="Pfam" id="PF01915">
    <property type="entry name" value="Glyco_hydro_3_C"/>
    <property type="match status" value="1"/>
</dbReference>
<comment type="function">
    <text evidence="14">Beta-glucosidases are one of a number of cellulolytic enzymes involved in the degradation of cellulosic biomass. Catalyzes the last step releasing glucose from the inhibitory cellobiose.</text>
</comment>
<dbReference type="EMBL" id="ML735218">
    <property type="protein sequence ID" value="KAE8395447.1"/>
    <property type="molecule type" value="Genomic_DNA"/>
</dbReference>
<evidence type="ECO:0000256" key="12">
    <source>
        <dbReference type="ARBA" id="ARBA00023295"/>
    </source>
</evidence>
<dbReference type="GO" id="GO:0005576">
    <property type="term" value="C:extracellular region"/>
    <property type="evidence" value="ECO:0007669"/>
    <property type="project" value="UniProtKB-SubCell"/>
</dbReference>